<dbReference type="RefSeq" id="WP_182583314.1">
    <property type="nucleotide sequence ID" value="NZ_JABVCQ010000009.1"/>
</dbReference>
<dbReference type="PANTHER" id="PTHR32347:SF23">
    <property type="entry name" value="BLL5650 PROTEIN"/>
    <property type="match status" value="1"/>
</dbReference>
<reference evidence="5 6" key="1">
    <citation type="journal article" date="2020" name="Arch. Microbiol.">
        <title>The genome sequence of the giant phototrophic gammaproteobacterium Thiospirillum jenense gives insight into its physiological properties and phylogenetic relationships.</title>
        <authorList>
            <person name="Imhoff J.F."/>
            <person name="Meyer T.E."/>
            <person name="Kyndt J.A."/>
        </authorList>
    </citation>
    <scope>NUCLEOTIDE SEQUENCE [LARGE SCALE GENOMIC DNA]</scope>
    <source>
        <strain evidence="5 6">DSM 216</strain>
    </source>
</reference>
<dbReference type="Gene3D" id="2.40.30.170">
    <property type="match status" value="1"/>
</dbReference>
<protein>
    <submittedName>
        <fullName evidence="5">HlyD family efflux transporter periplasmic adaptor subunit</fullName>
    </submittedName>
</protein>
<feature type="transmembrane region" description="Helical" evidence="3">
    <location>
        <begin position="200"/>
        <end position="221"/>
    </location>
</feature>
<feature type="transmembrane region" description="Helical" evidence="3">
    <location>
        <begin position="372"/>
        <end position="390"/>
    </location>
</feature>
<sequence>MSQLRDDLVFSVNANTGDCVIRDPQTQQTFEFGQQECYLLQQFQHSVDLNQIVTAVNTTYQAQYTIEEITEFLALLNDWGLLTPVQPNPAHSTPEQAAHHLPPFTDKTAASDSFIQQPNRWHLFNPQPLLDWLHQQLLPLQSVAFLIITPVVLFGILTIVLNWSMLRLDLATAFSHFSIITRLIFTAFTINLLSQLGHAIIARHYGVATPSFGIVFILGLIPRFNIQLIPTTALIRHARIKLASVGLIMRLWLLGGAGLIWLITRPSGHLLATASAELIFLISINLFFTLNPLLKGDGYRLITAFGNAPEFRARSFQALKQQWFGAPSAITRHTRYHMGHFIYAIAVVLFLIAISVFVTVFIGHWLESRFNGTGVVVLLLLIGYVIVTLLRQHHYQQRASLKPTDSSIANLLSHKTTHAAQSVPPHLITPPTQHTRSKYHLLRNSVVRGVWIAAIIGMGFIPYPYEIGGEFTLFPIAKMQMTAQADGQIETVLFNGGEWLERGTLIAQLAQHRQTKDVAVTRAALTAKQSEMQQLLTTPSIEEIALAAAQLATAQLKARYSRDETQRLETLFAKGTVSLQKIEIARAVSDLDQRMVVEREAALATLKTQINPHQIAIIQADIVRLEAELTFYLEQLKRTQLVMPVTGRIVTMQLKNKQNDYLEEGELFAEVEDNRYMRIEIAVPEFDSADVSIGANVTLKLWSQPAQIFHGQVKDIVPIITDKPYGQVMTVIGELPNDDRQSLKSGLTGYAKIAGRTMPLGIAFTKGIARFIQIEMWSWLP</sequence>
<feature type="transmembrane region" description="Helical" evidence="3">
    <location>
        <begin position="173"/>
        <end position="194"/>
    </location>
</feature>
<feature type="domain" description="CusB-like beta-barrel" evidence="4">
    <location>
        <begin position="679"/>
        <end position="755"/>
    </location>
</feature>
<feature type="transmembrane region" description="Helical" evidence="3">
    <location>
        <begin position="143"/>
        <end position="161"/>
    </location>
</feature>
<feature type="transmembrane region" description="Helical" evidence="3">
    <location>
        <begin position="242"/>
        <end position="264"/>
    </location>
</feature>
<keyword evidence="3" id="KW-0472">Membrane</keyword>
<proteinExistence type="predicted"/>
<evidence type="ECO:0000313" key="6">
    <source>
        <dbReference type="Proteomes" id="UP000548632"/>
    </source>
</evidence>
<keyword evidence="3" id="KW-1133">Transmembrane helix</keyword>
<evidence type="ECO:0000256" key="2">
    <source>
        <dbReference type="ARBA" id="ARBA00023054"/>
    </source>
</evidence>
<keyword evidence="3" id="KW-0812">Transmembrane</keyword>
<feature type="transmembrane region" description="Helical" evidence="3">
    <location>
        <begin position="446"/>
        <end position="465"/>
    </location>
</feature>
<gene>
    <name evidence="5" type="ORF">HUK38_05600</name>
</gene>
<evidence type="ECO:0000313" key="5">
    <source>
        <dbReference type="EMBL" id="MBB1125708.1"/>
    </source>
</evidence>
<name>A0A839HEN3_9GAMM</name>
<comment type="subcellular location">
    <subcellularLocation>
        <location evidence="1">Cell envelope</location>
    </subcellularLocation>
</comment>
<evidence type="ECO:0000256" key="3">
    <source>
        <dbReference type="SAM" id="Phobius"/>
    </source>
</evidence>
<evidence type="ECO:0000256" key="1">
    <source>
        <dbReference type="ARBA" id="ARBA00004196"/>
    </source>
</evidence>
<organism evidence="5 6">
    <name type="scientific">Thiospirillum jenense</name>
    <dbReference type="NCBI Taxonomy" id="1653858"/>
    <lineage>
        <taxon>Bacteria</taxon>
        <taxon>Pseudomonadati</taxon>
        <taxon>Pseudomonadota</taxon>
        <taxon>Gammaproteobacteria</taxon>
        <taxon>Chromatiales</taxon>
        <taxon>Chromatiaceae</taxon>
        <taxon>Thiospirillum</taxon>
    </lineage>
</organism>
<dbReference type="Pfam" id="PF25954">
    <property type="entry name" value="Beta-barrel_RND_2"/>
    <property type="match status" value="1"/>
</dbReference>
<dbReference type="GO" id="GO:0030313">
    <property type="term" value="C:cell envelope"/>
    <property type="evidence" value="ECO:0007669"/>
    <property type="project" value="UniProtKB-SubCell"/>
</dbReference>
<feature type="transmembrane region" description="Helical" evidence="3">
    <location>
        <begin position="341"/>
        <end position="366"/>
    </location>
</feature>
<keyword evidence="6" id="KW-1185">Reference proteome</keyword>
<dbReference type="AlphaFoldDB" id="A0A839HEN3"/>
<dbReference type="InterPro" id="IPR058792">
    <property type="entry name" value="Beta-barrel_RND_2"/>
</dbReference>
<dbReference type="Proteomes" id="UP000548632">
    <property type="component" value="Unassembled WGS sequence"/>
</dbReference>
<accession>A0A839HEN3</accession>
<dbReference type="EMBL" id="JABVCQ010000009">
    <property type="protein sequence ID" value="MBB1125708.1"/>
    <property type="molecule type" value="Genomic_DNA"/>
</dbReference>
<dbReference type="PANTHER" id="PTHR32347">
    <property type="entry name" value="EFFLUX SYSTEM COMPONENT YKNX-RELATED"/>
    <property type="match status" value="1"/>
</dbReference>
<evidence type="ECO:0000259" key="4">
    <source>
        <dbReference type="Pfam" id="PF25954"/>
    </source>
</evidence>
<comment type="caution">
    <text evidence="5">The sequence shown here is derived from an EMBL/GenBank/DDBJ whole genome shotgun (WGS) entry which is preliminary data.</text>
</comment>
<feature type="transmembrane region" description="Helical" evidence="3">
    <location>
        <begin position="270"/>
        <end position="290"/>
    </location>
</feature>
<dbReference type="InterPro" id="IPR050465">
    <property type="entry name" value="UPF0194_transport"/>
</dbReference>
<keyword evidence="2" id="KW-0175">Coiled coil</keyword>